<dbReference type="InterPro" id="IPR003593">
    <property type="entry name" value="AAA+_ATPase"/>
</dbReference>
<dbReference type="Proteomes" id="UP000242592">
    <property type="component" value="Unassembled WGS sequence"/>
</dbReference>
<dbReference type="SMART" id="SM00382">
    <property type="entry name" value="AAA"/>
    <property type="match status" value="1"/>
</dbReference>
<dbReference type="PROSITE" id="PS50893">
    <property type="entry name" value="ABC_TRANSPORTER_2"/>
    <property type="match status" value="1"/>
</dbReference>
<dbReference type="InterPro" id="IPR017871">
    <property type="entry name" value="ABC_transporter-like_CS"/>
</dbReference>
<sequence length="221" mass="25369">MELQIQNLKIEVGNFKLYVNNLKVNPGEYVYILGPTGSGKTLLLEAIAGFVTLKTGKILFNNQDISILPPEKRNIGFMYQNYHLFPHLNVKKNIEFGLKMKKIKDPTFFNYIVNRFNISHILNRKVQNLSGGEKQRVALARALVTKPKILLLDEPLSALDQDIKMEILELLHQLCQEYNLICIHVTHDKSEIIGDCAVYRIVHSTLKKEKSDNVQVPSYDY</sequence>
<evidence type="ECO:0000256" key="3">
    <source>
        <dbReference type="ARBA" id="ARBA00022840"/>
    </source>
</evidence>
<dbReference type="InterPro" id="IPR003439">
    <property type="entry name" value="ABC_transporter-like_ATP-bd"/>
</dbReference>
<feature type="domain" description="ABC transporter" evidence="4">
    <location>
        <begin position="3"/>
        <end position="220"/>
    </location>
</feature>
<dbReference type="OrthoDB" id="9802264at2"/>
<proteinExistence type="predicted"/>
<keyword evidence="2" id="KW-0547">Nucleotide-binding</keyword>
<dbReference type="EMBL" id="FQXN01000004">
    <property type="protein sequence ID" value="SHH47456.1"/>
    <property type="molecule type" value="Genomic_DNA"/>
</dbReference>
<dbReference type="Gene3D" id="3.40.50.300">
    <property type="entry name" value="P-loop containing nucleotide triphosphate hydrolases"/>
    <property type="match status" value="1"/>
</dbReference>
<evidence type="ECO:0000256" key="1">
    <source>
        <dbReference type="ARBA" id="ARBA00022448"/>
    </source>
</evidence>
<evidence type="ECO:0000256" key="2">
    <source>
        <dbReference type="ARBA" id="ARBA00022741"/>
    </source>
</evidence>
<keyword evidence="1" id="KW-0813">Transport</keyword>
<keyword evidence="6" id="KW-1185">Reference proteome</keyword>
<dbReference type="PROSITE" id="PS00211">
    <property type="entry name" value="ABC_TRANSPORTER_1"/>
    <property type="match status" value="1"/>
</dbReference>
<evidence type="ECO:0000259" key="4">
    <source>
        <dbReference type="PROSITE" id="PS50893"/>
    </source>
</evidence>
<dbReference type="SUPFAM" id="SSF52540">
    <property type="entry name" value="P-loop containing nucleoside triphosphate hydrolases"/>
    <property type="match status" value="1"/>
</dbReference>
<evidence type="ECO:0000313" key="6">
    <source>
        <dbReference type="Proteomes" id="UP000242592"/>
    </source>
</evidence>
<gene>
    <name evidence="5" type="ORF">SAMN02745199_1243</name>
</gene>
<name>A0A1M5T9U6_9BACT</name>
<accession>A0A1M5T9U6</accession>
<protein>
    <submittedName>
        <fullName evidence="5">Molybdate/tungstate transport system ATP-binding protein</fullName>
    </submittedName>
</protein>
<dbReference type="InterPro" id="IPR050093">
    <property type="entry name" value="ABC_SmlMolc_Importer"/>
</dbReference>
<dbReference type="InterPro" id="IPR027417">
    <property type="entry name" value="P-loop_NTPase"/>
</dbReference>
<reference evidence="6" key="1">
    <citation type="submission" date="2016-11" db="EMBL/GenBank/DDBJ databases">
        <authorList>
            <person name="Varghese N."/>
            <person name="Submissions S."/>
        </authorList>
    </citation>
    <scope>NUCLEOTIDE SEQUENCE [LARGE SCALE GENOMIC DNA]</scope>
    <source>
        <strain evidence="6">DSM 15807</strain>
    </source>
</reference>
<dbReference type="AlphaFoldDB" id="A0A1M5T9U6"/>
<dbReference type="PANTHER" id="PTHR42781">
    <property type="entry name" value="SPERMIDINE/PUTRESCINE IMPORT ATP-BINDING PROTEIN POTA"/>
    <property type="match status" value="1"/>
</dbReference>
<dbReference type="RefSeq" id="WP_073073261.1">
    <property type="nucleotide sequence ID" value="NZ_FQXN01000004.1"/>
</dbReference>
<dbReference type="Pfam" id="PF00005">
    <property type="entry name" value="ABC_tran"/>
    <property type="match status" value="1"/>
</dbReference>
<evidence type="ECO:0000313" key="5">
    <source>
        <dbReference type="EMBL" id="SHH47456.1"/>
    </source>
</evidence>
<dbReference type="STRING" id="1123380.SAMN02745199_1243"/>
<dbReference type="GO" id="GO:0005524">
    <property type="term" value="F:ATP binding"/>
    <property type="evidence" value="ECO:0007669"/>
    <property type="project" value="UniProtKB-KW"/>
</dbReference>
<keyword evidence="3 5" id="KW-0067">ATP-binding</keyword>
<dbReference type="PANTHER" id="PTHR42781:SF4">
    <property type="entry name" value="SPERMIDINE_PUTRESCINE IMPORT ATP-BINDING PROTEIN POTA"/>
    <property type="match status" value="1"/>
</dbReference>
<organism evidence="5 6">
    <name type="scientific">Thermosipho atlanticus DSM 15807</name>
    <dbReference type="NCBI Taxonomy" id="1123380"/>
    <lineage>
        <taxon>Bacteria</taxon>
        <taxon>Thermotogati</taxon>
        <taxon>Thermotogota</taxon>
        <taxon>Thermotogae</taxon>
        <taxon>Thermotogales</taxon>
        <taxon>Fervidobacteriaceae</taxon>
        <taxon>Thermosipho</taxon>
    </lineage>
</organism>
<dbReference type="GO" id="GO:0016887">
    <property type="term" value="F:ATP hydrolysis activity"/>
    <property type="evidence" value="ECO:0007669"/>
    <property type="project" value="InterPro"/>
</dbReference>